<keyword evidence="10" id="KW-1185">Reference proteome</keyword>
<evidence type="ECO:0000313" key="10">
    <source>
        <dbReference type="Proteomes" id="UP000694923"/>
    </source>
</evidence>
<dbReference type="PANTHER" id="PTHR47901">
    <property type="entry name" value="CASPASE RECRUITMENT DOMAIN-CONTAINING PROTEIN 18"/>
    <property type="match status" value="1"/>
</dbReference>
<dbReference type="InterPro" id="IPR002398">
    <property type="entry name" value="Pept_C14"/>
</dbReference>
<evidence type="ECO:0000259" key="9">
    <source>
        <dbReference type="PROSITE" id="PS50209"/>
    </source>
</evidence>
<feature type="domain" description="CARD" evidence="9">
    <location>
        <begin position="1"/>
        <end position="81"/>
    </location>
</feature>
<evidence type="ECO:0000256" key="5">
    <source>
        <dbReference type="ARBA" id="ARBA00023145"/>
    </source>
</evidence>
<dbReference type="PROSITE" id="PS01122">
    <property type="entry name" value="CASPASE_CYS"/>
    <property type="match status" value="1"/>
</dbReference>
<dbReference type="Pfam" id="PF00619">
    <property type="entry name" value="CARD"/>
    <property type="match status" value="1"/>
</dbReference>
<evidence type="ECO:0000256" key="1">
    <source>
        <dbReference type="ARBA" id="ARBA00010134"/>
    </source>
</evidence>
<feature type="domain" description="Caspase family p20" evidence="8">
    <location>
        <begin position="134"/>
        <end position="262"/>
    </location>
</feature>
<accession>A0ABM0RAR5</accession>
<keyword evidence="4" id="KW-0788">Thiol protease</keyword>
<name>A0ABM0RAR5_GALVR</name>
<dbReference type="PANTHER" id="PTHR47901:SF3">
    <property type="entry name" value="CASPASE-1"/>
    <property type="match status" value="1"/>
</dbReference>
<dbReference type="PRINTS" id="PR00376">
    <property type="entry name" value="IL1BCENZYME"/>
</dbReference>
<dbReference type="PROSITE" id="PS01121">
    <property type="entry name" value="CASPASE_HIS"/>
    <property type="match status" value="1"/>
</dbReference>
<sequence length="377" mass="42603">MAEESQNQKPSKILESIGKDFLNGFLDNLVEKQVVKLDEEAQENFSNAKAEKKARILMDSVLQNRHKAGEVLIQTLLNTNQTPTNIQAPLENEAHPPKSEEYTDTLKHCPHETFLKICKEKAGKIYPIKDKQNRTRLALIVCNTEFEHLPLREGADLDLAGMKGLLEGLGYTVDIKERLTAKDMVSELETFATRPEHNSSDSTFLVFMSHGTLEGICGTKHSDKTPDVLPYDTIFQIFNSCNCVSLINKPKVIIVQACRGENVGNAYAWASPAISADSSTQSLRNLQKDAISLTHVEKDFVAFHSSTPHNVSYRDGTKGSFFIIQLIACFQKYSWCCHLMEIFREVQNAFETPDDYAQMPTIERQTMSRYFYLFPGH</sequence>
<dbReference type="SMART" id="SM00114">
    <property type="entry name" value="CARD"/>
    <property type="match status" value="1"/>
</dbReference>
<keyword evidence="5" id="KW-0865">Zymogen</keyword>
<dbReference type="InterPro" id="IPR001309">
    <property type="entry name" value="Pept_C14_p20"/>
</dbReference>
<dbReference type="Pfam" id="PF00656">
    <property type="entry name" value="Peptidase_C14"/>
    <property type="match status" value="1"/>
</dbReference>
<dbReference type="InterPro" id="IPR015917">
    <property type="entry name" value="Pept_C14A"/>
</dbReference>
<dbReference type="GeneID" id="103595948"/>
<dbReference type="Proteomes" id="UP000694923">
    <property type="component" value="Unplaced"/>
</dbReference>
<proteinExistence type="inferred from homology"/>
<keyword evidence="3" id="KW-0378">Hydrolase</keyword>
<dbReference type="PROSITE" id="PS50209">
    <property type="entry name" value="CARD"/>
    <property type="match status" value="1"/>
</dbReference>
<protein>
    <submittedName>
        <fullName evidence="11">Caspase-4-like</fullName>
    </submittedName>
</protein>
<dbReference type="InterPro" id="IPR001315">
    <property type="entry name" value="CARD"/>
</dbReference>
<dbReference type="PROSITE" id="PS50208">
    <property type="entry name" value="CASPASE_P20"/>
    <property type="match status" value="1"/>
</dbReference>
<dbReference type="CDD" id="cd00032">
    <property type="entry name" value="CASc"/>
    <property type="match status" value="1"/>
</dbReference>
<dbReference type="InterPro" id="IPR029030">
    <property type="entry name" value="Caspase-like_dom_sf"/>
</dbReference>
<dbReference type="PIRSF" id="PIRSF038001">
    <property type="entry name" value="Caspase_ICE"/>
    <property type="match status" value="1"/>
</dbReference>
<reference evidence="11" key="1">
    <citation type="submission" date="2025-08" db="UniProtKB">
        <authorList>
            <consortium name="RefSeq"/>
        </authorList>
    </citation>
    <scope>IDENTIFICATION</scope>
</reference>
<dbReference type="InterPro" id="IPR033139">
    <property type="entry name" value="Caspase_cys_AS"/>
</dbReference>
<organism evidence="10 11">
    <name type="scientific">Galeopterus variegatus</name>
    <name type="common">Malayan flying lemur</name>
    <name type="synonym">Cynocephalus variegatus</name>
    <dbReference type="NCBI Taxonomy" id="482537"/>
    <lineage>
        <taxon>Eukaryota</taxon>
        <taxon>Metazoa</taxon>
        <taxon>Chordata</taxon>
        <taxon>Craniata</taxon>
        <taxon>Vertebrata</taxon>
        <taxon>Euteleostomi</taxon>
        <taxon>Mammalia</taxon>
        <taxon>Eutheria</taxon>
        <taxon>Euarchontoglires</taxon>
        <taxon>Dermoptera</taxon>
        <taxon>Cynocephalidae</taxon>
        <taxon>Galeopterus</taxon>
    </lineage>
</organism>
<dbReference type="InterPro" id="IPR016129">
    <property type="entry name" value="Caspase_his_AS"/>
</dbReference>
<evidence type="ECO:0000313" key="11">
    <source>
        <dbReference type="RefSeq" id="XP_008577706.1"/>
    </source>
</evidence>
<keyword evidence="2" id="KW-0645">Protease</keyword>
<evidence type="ECO:0000256" key="6">
    <source>
        <dbReference type="RuleBase" id="RU003971"/>
    </source>
</evidence>
<dbReference type="Gene3D" id="3.40.50.1460">
    <property type="match status" value="1"/>
</dbReference>
<dbReference type="SUPFAM" id="SSF52129">
    <property type="entry name" value="Caspase-like"/>
    <property type="match status" value="1"/>
</dbReference>
<dbReference type="RefSeq" id="XP_008577706.1">
    <property type="nucleotide sequence ID" value="XM_008579484.1"/>
</dbReference>
<dbReference type="PROSITE" id="PS50207">
    <property type="entry name" value="CASPASE_P10"/>
    <property type="match status" value="1"/>
</dbReference>
<evidence type="ECO:0000256" key="4">
    <source>
        <dbReference type="ARBA" id="ARBA00022807"/>
    </source>
</evidence>
<dbReference type="SUPFAM" id="SSF47986">
    <property type="entry name" value="DEATH domain"/>
    <property type="match status" value="1"/>
</dbReference>
<dbReference type="InterPro" id="IPR002138">
    <property type="entry name" value="Pept_C14_p10"/>
</dbReference>
<dbReference type="InterPro" id="IPR011029">
    <property type="entry name" value="DEATH-like_dom_sf"/>
</dbReference>
<evidence type="ECO:0000256" key="3">
    <source>
        <dbReference type="ARBA" id="ARBA00022801"/>
    </source>
</evidence>
<dbReference type="SMART" id="SM00115">
    <property type="entry name" value="CASc"/>
    <property type="match status" value="1"/>
</dbReference>
<gene>
    <name evidence="11" type="primary">LOC103595948</name>
</gene>
<evidence type="ECO:0000256" key="2">
    <source>
        <dbReference type="ARBA" id="ARBA00022670"/>
    </source>
</evidence>
<comment type="similarity">
    <text evidence="1 6">Belongs to the peptidase C14A family.</text>
</comment>
<dbReference type="InterPro" id="IPR011600">
    <property type="entry name" value="Pept_C14_caspase"/>
</dbReference>
<evidence type="ECO:0000259" key="8">
    <source>
        <dbReference type="PROSITE" id="PS50208"/>
    </source>
</evidence>
<evidence type="ECO:0000259" key="7">
    <source>
        <dbReference type="PROSITE" id="PS50207"/>
    </source>
</evidence>
<dbReference type="Gene3D" id="1.10.533.10">
    <property type="entry name" value="Death Domain, Fas"/>
    <property type="match status" value="1"/>
</dbReference>
<feature type="domain" description="Caspase family p10" evidence="7">
    <location>
        <begin position="290"/>
        <end position="375"/>
    </location>
</feature>